<evidence type="ECO:0000256" key="1">
    <source>
        <dbReference type="ARBA" id="ARBA00004496"/>
    </source>
</evidence>
<dbReference type="Pfam" id="PF13393">
    <property type="entry name" value="tRNA-synt_His"/>
    <property type="match status" value="1"/>
</dbReference>
<keyword evidence="11" id="KW-0328">Glycosyltransferase</keyword>
<dbReference type="InterPro" id="IPR045864">
    <property type="entry name" value="aa-tRNA-synth_II/BPL/LPL"/>
</dbReference>
<evidence type="ECO:0000256" key="2">
    <source>
        <dbReference type="ARBA" id="ARBA00004667"/>
    </source>
</evidence>
<dbReference type="PIRSF" id="PIRSF001549">
    <property type="entry name" value="His-tRNA_synth"/>
    <property type="match status" value="1"/>
</dbReference>
<evidence type="ECO:0000256" key="8">
    <source>
        <dbReference type="HAMAP-Rule" id="MF_00125"/>
    </source>
</evidence>
<evidence type="ECO:0000259" key="10">
    <source>
        <dbReference type="Pfam" id="PF13393"/>
    </source>
</evidence>
<comment type="miscellaneous">
    <text evidence="8">This function is generally fulfilled by the C-terminal part of HisG, which is missing in some bacteria such as this one.</text>
</comment>
<dbReference type="CDD" id="cd00773">
    <property type="entry name" value="HisRS-like_core"/>
    <property type="match status" value="1"/>
</dbReference>
<organism evidence="11 12">
    <name type="scientific">Leptolyngbya cf. ectocarpi LEGE 11479</name>
    <dbReference type="NCBI Taxonomy" id="1828722"/>
    <lineage>
        <taxon>Bacteria</taxon>
        <taxon>Bacillati</taxon>
        <taxon>Cyanobacteriota</taxon>
        <taxon>Cyanophyceae</taxon>
        <taxon>Leptolyngbyales</taxon>
        <taxon>Leptolyngbyaceae</taxon>
        <taxon>Leptolyngbya group</taxon>
        <taxon>Leptolyngbya</taxon>
    </lineage>
</organism>
<evidence type="ECO:0000256" key="6">
    <source>
        <dbReference type="ARBA" id="ARBA00022490"/>
    </source>
</evidence>
<dbReference type="NCBIfam" id="NF008940">
    <property type="entry name" value="PRK12292.2-3"/>
    <property type="match status" value="1"/>
</dbReference>
<proteinExistence type="inferred from homology"/>
<dbReference type="HAMAP" id="MF_00125">
    <property type="entry name" value="HisZ"/>
    <property type="match status" value="1"/>
</dbReference>
<keyword evidence="8" id="KW-0028">Amino-acid biosynthesis</keyword>
<evidence type="ECO:0000256" key="9">
    <source>
        <dbReference type="PIRSR" id="PIRSR001549-1"/>
    </source>
</evidence>
<dbReference type="Gene3D" id="3.30.930.10">
    <property type="entry name" value="Bira Bifunctional Protein, Domain 2"/>
    <property type="match status" value="1"/>
</dbReference>
<gene>
    <name evidence="8" type="primary">hisZ</name>
    <name evidence="11" type="ORF">IQ260_21070</name>
</gene>
<dbReference type="InterPro" id="IPR004516">
    <property type="entry name" value="HisRS/HisZ"/>
</dbReference>
<comment type="caution">
    <text evidence="11">The sequence shown here is derived from an EMBL/GenBank/DDBJ whole genome shotgun (WGS) entry which is preliminary data.</text>
</comment>
<name>A0A929F935_LEPEC</name>
<keyword evidence="6 8" id="KW-0963">Cytoplasm</keyword>
<dbReference type="GO" id="GO:0005737">
    <property type="term" value="C:cytoplasm"/>
    <property type="evidence" value="ECO:0007669"/>
    <property type="project" value="UniProtKB-SubCell"/>
</dbReference>
<feature type="binding site" evidence="9">
    <location>
        <begin position="76"/>
        <end position="78"/>
    </location>
    <ligand>
        <name>L-histidine</name>
        <dbReference type="ChEBI" id="CHEBI:57595"/>
    </ligand>
</feature>
<dbReference type="PANTHER" id="PTHR43707">
    <property type="entry name" value="HISTIDYL-TRNA SYNTHETASE"/>
    <property type="match status" value="1"/>
</dbReference>
<keyword evidence="12" id="KW-1185">Reference proteome</keyword>
<feature type="binding site" evidence="9">
    <location>
        <position position="119"/>
    </location>
    <ligand>
        <name>L-histidine</name>
        <dbReference type="ChEBI" id="CHEBI:57595"/>
    </ligand>
</feature>
<comment type="function">
    <text evidence="7 8">Required for the first step of histidine biosynthesis. May allow the feedback regulation of ATP phosphoribosyltransferase activity by histidine.</text>
</comment>
<evidence type="ECO:0000313" key="11">
    <source>
        <dbReference type="EMBL" id="MBE9069141.1"/>
    </source>
</evidence>
<evidence type="ECO:0000256" key="5">
    <source>
        <dbReference type="ARBA" id="ARBA00020397"/>
    </source>
</evidence>
<feature type="binding site" evidence="9">
    <location>
        <begin position="265"/>
        <end position="266"/>
    </location>
    <ligand>
        <name>L-histidine</name>
        <dbReference type="ChEBI" id="CHEBI:57595"/>
    </ligand>
</feature>
<evidence type="ECO:0000256" key="4">
    <source>
        <dbReference type="ARBA" id="ARBA00011496"/>
    </source>
</evidence>
<dbReference type="GO" id="GO:0016757">
    <property type="term" value="F:glycosyltransferase activity"/>
    <property type="evidence" value="ECO:0007669"/>
    <property type="project" value="UniProtKB-KW"/>
</dbReference>
<evidence type="ECO:0000256" key="7">
    <source>
        <dbReference type="ARBA" id="ARBA00025246"/>
    </source>
</evidence>
<dbReference type="NCBIfam" id="TIGR00443">
    <property type="entry name" value="hisZ_biosyn_reg"/>
    <property type="match status" value="1"/>
</dbReference>
<dbReference type="InterPro" id="IPR004517">
    <property type="entry name" value="HisZ"/>
</dbReference>
<comment type="subunit">
    <text evidence="4 8">Heteromultimer composed of HisG and HisZ subunits.</text>
</comment>
<reference evidence="11" key="1">
    <citation type="submission" date="2020-10" db="EMBL/GenBank/DDBJ databases">
        <authorList>
            <person name="Castelo-Branco R."/>
            <person name="Eusebio N."/>
            <person name="Adriana R."/>
            <person name="Vieira A."/>
            <person name="Brugerolle De Fraissinette N."/>
            <person name="Rezende De Castro R."/>
            <person name="Schneider M.P."/>
            <person name="Vasconcelos V."/>
            <person name="Leao P.N."/>
        </authorList>
    </citation>
    <scope>NUCLEOTIDE SEQUENCE</scope>
    <source>
        <strain evidence="11">LEGE 11479</strain>
    </source>
</reference>
<dbReference type="InterPro" id="IPR041715">
    <property type="entry name" value="HisRS-like_core"/>
</dbReference>
<keyword evidence="11" id="KW-0808">Transferase</keyword>
<comment type="subcellular location">
    <subcellularLocation>
        <location evidence="1 8">Cytoplasm</location>
    </subcellularLocation>
</comment>
<dbReference type="GO" id="GO:0000105">
    <property type="term" value="P:L-histidine biosynthetic process"/>
    <property type="evidence" value="ECO:0007669"/>
    <property type="project" value="UniProtKB-UniRule"/>
</dbReference>
<dbReference type="AlphaFoldDB" id="A0A929F935"/>
<evidence type="ECO:0000313" key="12">
    <source>
        <dbReference type="Proteomes" id="UP000615026"/>
    </source>
</evidence>
<dbReference type="EMBL" id="JADEXP010000240">
    <property type="protein sequence ID" value="MBE9069141.1"/>
    <property type="molecule type" value="Genomic_DNA"/>
</dbReference>
<accession>A0A929F935</accession>
<comment type="similarity">
    <text evidence="3 8">Belongs to the class-II aminoacyl-tRNA synthetase family. HisZ subfamily.</text>
</comment>
<feature type="binding site" evidence="9">
    <location>
        <position position="104"/>
    </location>
    <ligand>
        <name>L-histidine</name>
        <dbReference type="ChEBI" id="CHEBI:57595"/>
    </ligand>
</feature>
<feature type="domain" description="Class II Histidinyl-tRNA synthetase (HisRS)-like catalytic core" evidence="10">
    <location>
        <begin position="9"/>
        <end position="314"/>
    </location>
</feature>
<feature type="binding site" evidence="9">
    <location>
        <position position="123"/>
    </location>
    <ligand>
        <name>L-histidine</name>
        <dbReference type="ChEBI" id="CHEBI:57595"/>
    </ligand>
</feature>
<dbReference type="Proteomes" id="UP000615026">
    <property type="component" value="Unassembled WGS sequence"/>
</dbReference>
<dbReference type="SUPFAM" id="SSF55681">
    <property type="entry name" value="Class II aaRS and biotin synthetases"/>
    <property type="match status" value="1"/>
</dbReference>
<dbReference type="RefSeq" id="WP_193995057.1">
    <property type="nucleotide sequence ID" value="NZ_JADEXP010000240.1"/>
</dbReference>
<comment type="pathway">
    <text evidence="2 8">Amino-acid biosynthesis; L-histidine biosynthesis; L-histidine from 5-phospho-alpha-D-ribose 1-diphosphate: step 1/9.</text>
</comment>
<dbReference type="GO" id="GO:0006427">
    <property type="term" value="P:histidyl-tRNA aminoacylation"/>
    <property type="evidence" value="ECO:0007669"/>
    <property type="project" value="TreeGrafter"/>
</dbReference>
<protein>
    <recommendedName>
        <fullName evidence="5 8">ATP phosphoribosyltransferase regulatory subunit</fullName>
    </recommendedName>
</protein>
<dbReference type="GO" id="GO:0004821">
    <property type="term" value="F:histidine-tRNA ligase activity"/>
    <property type="evidence" value="ECO:0007669"/>
    <property type="project" value="TreeGrafter"/>
</dbReference>
<sequence>MTYQPPAGGRDLFPLDVAQKRWIEDRIEAVFQRWSYQRIITSTVENMDTLMAGGAIQQSEVIELNGRGERLGLRPELTASIARAAVTRISHYPQRLYYHANVFRRSSTGSQGGQQESYQAGVELLGASGSLADAEVLLIMADCLQALGLQDWHLLLSEASLTESLLAPFPMDMREQVKVAIAALDRVTLETLPLSNELRTLALTILDLRGEPRTVLTRVSQLDLNSQQRQIVGDLKNLVDLLESTFTENPPQLVLDLSLMQTFEYYTGVVFEAVVRTEHTCEVVGQGGRYDNLLSLFHPEHRSYPGVGFVLNGETLQQILQTHLPHTVADSDWLVVPTVPAAAAAAIAHAQALRQAEPLTRVELSLDPSVPEATLRQFASGRTIANIAWVSAQGDVRVENLT</sequence>
<dbReference type="PANTHER" id="PTHR43707:SF1">
    <property type="entry name" value="HISTIDINE--TRNA LIGASE, MITOCHONDRIAL-RELATED"/>
    <property type="match status" value="1"/>
</dbReference>
<keyword evidence="8" id="KW-0368">Histidine biosynthesis</keyword>
<evidence type="ECO:0000256" key="3">
    <source>
        <dbReference type="ARBA" id="ARBA00005539"/>
    </source>
</evidence>